<protein>
    <submittedName>
        <fullName evidence="2">Uncharacterized protein</fullName>
    </submittedName>
</protein>
<organism evidence="2 3">
    <name type="scientific">Nocardioides soli</name>
    <dbReference type="NCBI Taxonomy" id="1036020"/>
    <lineage>
        <taxon>Bacteria</taxon>
        <taxon>Bacillati</taxon>
        <taxon>Actinomycetota</taxon>
        <taxon>Actinomycetes</taxon>
        <taxon>Propionibacteriales</taxon>
        <taxon>Nocardioidaceae</taxon>
        <taxon>Nocardioides</taxon>
    </lineage>
</organism>
<evidence type="ECO:0000313" key="3">
    <source>
        <dbReference type="Proteomes" id="UP000589626"/>
    </source>
</evidence>
<name>A0A7W4W1P1_9ACTN</name>
<keyword evidence="3" id="KW-1185">Reference proteome</keyword>
<proteinExistence type="predicted"/>
<dbReference type="RefSeq" id="WP_183592112.1">
    <property type="nucleotide sequence ID" value="NZ_JACHWR010000001.1"/>
</dbReference>
<dbReference type="AlphaFoldDB" id="A0A7W4W1P1"/>
<gene>
    <name evidence="1" type="ORF">FHU40_002109</name>
    <name evidence="2" type="ORF">FHU40_005165</name>
</gene>
<sequence>MTAHRDELIHLIEGLPDDQVELVLADVRRLVSPTPVGEWPPRFFGIGESRDGRTDNARRVDEVLAEGFGARRS</sequence>
<dbReference type="EMBL" id="JACHWR010000001">
    <property type="protein sequence ID" value="MBB3042308.1"/>
    <property type="molecule type" value="Genomic_DNA"/>
</dbReference>
<accession>A0A7W4W1P1</accession>
<comment type="caution">
    <text evidence="2">The sequence shown here is derived from an EMBL/GenBank/DDBJ whole genome shotgun (WGS) entry which is preliminary data.</text>
</comment>
<evidence type="ECO:0000313" key="1">
    <source>
        <dbReference type="EMBL" id="MBB3042308.1"/>
    </source>
</evidence>
<dbReference type="Proteomes" id="UP000589626">
    <property type="component" value="Unassembled WGS sequence"/>
</dbReference>
<reference evidence="2 3" key="1">
    <citation type="submission" date="2020-08" db="EMBL/GenBank/DDBJ databases">
        <title>Sequencing the genomes of 1000 actinobacteria strains.</title>
        <authorList>
            <person name="Klenk H.-P."/>
        </authorList>
    </citation>
    <scope>NUCLEOTIDE SEQUENCE [LARGE SCALE GENOMIC DNA]</scope>
    <source>
        <strain evidence="2 3">DSM 105498</strain>
    </source>
</reference>
<dbReference type="EMBL" id="JACHWR010000005">
    <property type="protein sequence ID" value="MBB3045312.1"/>
    <property type="molecule type" value="Genomic_DNA"/>
</dbReference>
<evidence type="ECO:0000313" key="2">
    <source>
        <dbReference type="EMBL" id="MBB3045312.1"/>
    </source>
</evidence>